<protein>
    <submittedName>
        <fullName evidence="2">Uncharacterized protein</fullName>
    </submittedName>
</protein>
<feature type="region of interest" description="Disordered" evidence="1">
    <location>
        <begin position="1"/>
        <end position="74"/>
    </location>
</feature>
<name>A0A5B9MMB7_9BACT</name>
<accession>A0A5B9MMB7</accession>
<proteinExistence type="predicted"/>
<dbReference type="EMBL" id="CP036264">
    <property type="protein sequence ID" value="QEG02154.1"/>
    <property type="molecule type" value="Genomic_DNA"/>
</dbReference>
<dbReference type="AlphaFoldDB" id="A0A5B9MMB7"/>
<reference evidence="2 3" key="1">
    <citation type="submission" date="2019-02" db="EMBL/GenBank/DDBJ databases">
        <title>Planctomycetal bacteria perform biofilm scaping via a novel small molecule.</title>
        <authorList>
            <person name="Jeske O."/>
            <person name="Boedeker C."/>
            <person name="Wiegand S."/>
            <person name="Breitling P."/>
            <person name="Kallscheuer N."/>
            <person name="Jogler M."/>
            <person name="Rohde M."/>
            <person name="Petersen J."/>
            <person name="Medema M.H."/>
            <person name="Surup F."/>
            <person name="Jogler C."/>
        </authorList>
    </citation>
    <scope>NUCLEOTIDE SEQUENCE [LARGE SCALE GENOMIC DNA]</scope>
    <source>
        <strain evidence="2 3">Mal15</strain>
    </source>
</reference>
<evidence type="ECO:0000313" key="3">
    <source>
        <dbReference type="Proteomes" id="UP000321353"/>
    </source>
</evidence>
<gene>
    <name evidence="2" type="ORF">Mal15_62370</name>
</gene>
<sequence length="74" mass="7535">MKPTPAHPSPQHSACTTALPGGRTAPHPVSTCTTALSGGRTGARTALDGPKGPSYQSAASNKPNAFPKTVVERR</sequence>
<feature type="compositionally biased region" description="Polar residues" evidence="1">
    <location>
        <begin position="54"/>
        <end position="63"/>
    </location>
</feature>
<keyword evidence="3" id="KW-1185">Reference proteome</keyword>
<dbReference type="Proteomes" id="UP000321353">
    <property type="component" value="Chromosome"/>
</dbReference>
<evidence type="ECO:0000256" key="1">
    <source>
        <dbReference type="SAM" id="MobiDB-lite"/>
    </source>
</evidence>
<dbReference type="KEGG" id="smam:Mal15_62370"/>
<evidence type="ECO:0000313" key="2">
    <source>
        <dbReference type="EMBL" id="QEG02154.1"/>
    </source>
</evidence>
<organism evidence="2 3">
    <name type="scientific">Stieleria maiorica</name>
    <dbReference type="NCBI Taxonomy" id="2795974"/>
    <lineage>
        <taxon>Bacteria</taxon>
        <taxon>Pseudomonadati</taxon>
        <taxon>Planctomycetota</taxon>
        <taxon>Planctomycetia</taxon>
        <taxon>Pirellulales</taxon>
        <taxon>Pirellulaceae</taxon>
        <taxon>Stieleria</taxon>
    </lineage>
</organism>